<dbReference type="InterPro" id="IPR007751">
    <property type="entry name" value="DUF676_lipase-like"/>
</dbReference>
<dbReference type="InterPro" id="IPR029058">
    <property type="entry name" value="AB_hydrolase_fold"/>
</dbReference>
<dbReference type="OrthoDB" id="442243at2759"/>
<dbReference type="PANTHER" id="PTHR47842">
    <property type="entry name" value="EXPRESSED PROTEIN"/>
    <property type="match status" value="1"/>
</dbReference>
<evidence type="ECO:0000313" key="3">
    <source>
        <dbReference type="EMBL" id="KAJ1973515.1"/>
    </source>
</evidence>
<organism evidence="3 4">
    <name type="scientific">Dimargaris verticillata</name>
    <dbReference type="NCBI Taxonomy" id="2761393"/>
    <lineage>
        <taxon>Eukaryota</taxon>
        <taxon>Fungi</taxon>
        <taxon>Fungi incertae sedis</taxon>
        <taxon>Zoopagomycota</taxon>
        <taxon>Kickxellomycotina</taxon>
        <taxon>Dimargaritomycetes</taxon>
        <taxon>Dimargaritales</taxon>
        <taxon>Dimargaritaceae</taxon>
        <taxon>Dimargaris</taxon>
    </lineage>
</organism>
<dbReference type="SUPFAM" id="SSF53474">
    <property type="entry name" value="alpha/beta-Hydrolases"/>
    <property type="match status" value="1"/>
</dbReference>
<comment type="caution">
    <text evidence="3">The sequence shown here is derived from an EMBL/GenBank/DDBJ whole genome shotgun (WGS) entry which is preliminary data.</text>
</comment>
<sequence length="360" mass="39380">MASLNRDKRLLLVFIHGFRGDDVTFKDFPERLRTVLTNTVPRLDVEALVFPKYETQGELSAAVQRFCLWLQDHIKQSQQVHSNQQAQTLILLVGHSMGGLLAADAILHWQSKQSSMIDGIGGSNHVLRVENTTAAVVGLVAFDSPFYGVNSTLWTDTAVERATEITSQVHSYMPALTTVGTAAASWFASSNSSATTTSAARQATTSTASRWGAAKWGALAIGGLAASAAAAATYAHRDKIQTGVQYITSHLEFVGALVRKDELETRVRQLTALPTVGFHCFYVQLERQSLQRRTFVALPPPNAERYFSPIHSAAKDEVQGHITIFDPAVNHHYYALGDETLEKIASMLQFHADGLTTLPD</sequence>
<evidence type="ECO:0000256" key="1">
    <source>
        <dbReference type="ARBA" id="ARBA00007920"/>
    </source>
</evidence>
<gene>
    <name evidence="3" type="ORF">H4R34_005049</name>
</gene>
<name>A0A9W8EAL2_9FUNG</name>
<feature type="domain" description="DUF676" evidence="2">
    <location>
        <begin position="7"/>
        <end position="149"/>
    </location>
</feature>
<reference evidence="3" key="1">
    <citation type="submission" date="2022-07" db="EMBL/GenBank/DDBJ databases">
        <title>Phylogenomic reconstructions and comparative analyses of Kickxellomycotina fungi.</title>
        <authorList>
            <person name="Reynolds N.K."/>
            <person name="Stajich J.E."/>
            <person name="Barry K."/>
            <person name="Grigoriev I.V."/>
            <person name="Crous P."/>
            <person name="Smith M.E."/>
        </authorList>
    </citation>
    <scope>NUCLEOTIDE SEQUENCE</scope>
    <source>
        <strain evidence="3">RSA 567</strain>
    </source>
</reference>
<evidence type="ECO:0000313" key="4">
    <source>
        <dbReference type="Proteomes" id="UP001151582"/>
    </source>
</evidence>
<dbReference type="PANTHER" id="PTHR47842:SF1">
    <property type="entry name" value="DUF676 DOMAIN-CONTAINING PROTEIN"/>
    <property type="match status" value="1"/>
</dbReference>
<keyword evidence="4" id="KW-1185">Reference proteome</keyword>
<dbReference type="Gene3D" id="3.40.50.1820">
    <property type="entry name" value="alpha/beta hydrolase"/>
    <property type="match status" value="1"/>
</dbReference>
<dbReference type="Pfam" id="PF05057">
    <property type="entry name" value="DUF676"/>
    <property type="match status" value="1"/>
</dbReference>
<proteinExistence type="inferred from homology"/>
<dbReference type="AlphaFoldDB" id="A0A9W8EAL2"/>
<accession>A0A9W8EAL2</accession>
<dbReference type="EMBL" id="JANBQB010000807">
    <property type="protein sequence ID" value="KAJ1973515.1"/>
    <property type="molecule type" value="Genomic_DNA"/>
</dbReference>
<comment type="similarity">
    <text evidence="1">Belongs to the putative lipase ROG1 family.</text>
</comment>
<dbReference type="Proteomes" id="UP001151582">
    <property type="component" value="Unassembled WGS sequence"/>
</dbReference>
<evidence type="ECO:0000259" key="2">
    <source>
        <dbReference type="Pfam" id="PF05057"/>
    </source>
</evidence>
<protein>
    <recommendedName>
        <fullName evidence="2">DUF676 domain-containing protein</fullName>
    </recommendedName>
</protein>